<dbReference type="STRING" id="1324957.K933_12056"/>
<accession>V4HAV1</accession>
<sequence length="264" mass="26957">MVSTSFPVQVLLGVYLGLLTGVLPALVSWGLGFLFKYFTGVTIPGFGVVVLALAVAGVNGGLLALADATVLGSTNQTALLVAIIVVLMLSMYAHAKGDAMGASMPKRISLRDLTERTLSADVIDLAGGRGQVRVVVSGAVDDMEGYPPLPADLREHLADFSATFPADVPLVELESKVVERLRAEFDLADVSVSLTERAHASVAAAPPVGALSKRVPAGKRAVSLSTLVPTGLARGDEVTVVTDDGRHDGTVVSAKSAGGGGGAS</sequence>
<feature type="domain" description="DUF8167" evidence="3">
    <location>
        <begin position="132"/>
        <end position="206"/>
    </location>
</feature>
<dbReference type="Proteomes" id="UP000017840">
    <property type="component" value="Unassembled WGS sequence"/>
</dbReference>
<evidence type="ECO:0000259" key="3">
    <source>
        <dbReference type="Pfam" id="PF26502"/>
    </source>
</evidence>
<comment type="caution">
    <text evidence="5">The sequence shown here is derived from an EMBL/GenBank/DDBJ whole genome shotgun (WGS) entry which is preliminary data.</text>
</comment>
<proteinExistence type="predicted"/>
<name>V4HAV1_9EURY</name>
<dbReference type="InterPro" id="IPR058604">
    <property type="entry name" value="DUF8167_3rd"/>
</dbReference>
<dbReference type="eggNOG" id="arCOG07570">
    <property type="taxonomic scope" value="Archaea"/>
</dbReference>
<keyword evidence="1" id="KW-0472">Membrane</keyword>
<dbReference type="Pfam" id="PF26502">
    <property type="entry name" value="DUF8167_2nd"/>
    <property type="match status" value="1"/>
</dbReference>
<evidence type="ECO:0000313" key="5">
    <source>
        <dbReference type="EMBL" id="ESP87805.1"/>
    </source>
</evidence>
<dbReference type="Pfam" id="PF26501">
    <property type="entry name" value="DUF8167"/>
    <property type="match status" value="1"/>
</dbReference>
<gene>
    <name evidence="5" type="ORF">K933_12056</name>
</gene>
<keyword evidence="6" id="KW-1185">Reference proteome</keyword>
<feature type="transmembrane region" description="Helical" evidence="1">
    <location>
        <begin position="12"/>
        <end position="34"/>
    </location>
</feature>
<keyword evidence="1" id="KW-0812">Transmembrane</keyword>
<protein>
    <submittedName>
        <fullName evidence="5">TrkA-C domain-containing protein</fullName>
    </submittedName>
</protein>
<feature type="transmembrane region" description="Helical" evidence="1">
    <location>
        <begin position="46"/>
        <end position="66"/>
    </location>
</feature>
<feature type="transmembrane region" description="Helical" evidence="1">
    <location>
        <begin position="78"/>
        <end position="95"/>
    </location>
</feature>
<dbReference type="InterPro" id="IPR058480">
    <property type="entry name" value="DUF8167_N"/>
</dbReference>
<keyword evidence="1" id="KW-1133">Transmembrane helix</keyword>
<evidence type="ECO:0000313" key="6">
    <source>
        <dbReference type="Proteomes" id="UP000017840"/>
    </source>
</evidence>
<dbReference type="Pfam" id="PF26503">
    <property type="entry name" value="DUF8167_3rd"/>
    <property type="match status" value="1"/>
</dbReference>
<evidence type="ECO:0000259" key="2">
    <source>
        <dbReference type="Pfam" id="PF26501"/>
    </source>
</evidence>
<evidence type="ECO:0000259" key="4">
    <source>
        <dbReference type="Pfam" id="PF26503"/>
    </source>
</evidence>
<dbReference type="AlphaFoldDB" id="V4HAV1"/>
<feature type="domain" description="DUF8167" evidence="2">
    <location>
        <begin position="10"/>
        <end position="105"/>
    </location>
</feature>
<reference evidence="5 6" key="1">
    <citation type="journal article" date="2013" name="Genome Announc.">
        <title>Draft Genome Sequence of 'Candidatus Halobonum tyrrellensis' Strain G22, Isolated from the Hypersaline Waters of Lake Tyrrell, Australia.</title>
        <authorList>
            <person name="Ugalde J.A."/>
            <person name="Narasingarao P."/>
            <person name="Kuo S."/>
            <person name="Podell S."/>
            <person name="Allen E.E."/>
        </authorList>
    </citation>
    <scope>NUCLEOTIDE SEQUENCE [LARGE SCALE GENOMIC DNA]</scope>
    <source>
        <strain evidence="5 6">G22</strain>
    </source>
</reference>
<feature type="domain" description="DUF8167" evidence="4">
    <location>
        <begin position="220"/>
        <end position="257"/>
    </location>
</feature>
<dbReference type="EMBL" id="ASGZ01000043">
    <property type="protein sequence ID" value="ESP87805.1"/>
    <property type="molecule type" value="Genomic_DNA"/>
</dbReference>
<feature type="non-terminal residue" evidence="5">
    <location>
        <position position="264"/>
    </location>
</feature>
<dbReference type="InterPro" id="IPR058603">
    <property type="entry name" value="DUF8167_2nd"/>
</dbReference>
<organism evidence="5 6">
    <name type="scientific">Candidatus Halobonum tyrrellensis G22</name>
    <dbReference type="NCBI Taxonomy" id="1324957"/>
    <lineage>
        <taxon>Archaea</taxon>
        <taxon>Methanobacteriati</taxon>
        <taxon>Methanobacteriota</taxon>
        <taxon>Stenosarchaea group</taxon>
        <taxon>Halobacteria</taxon>
        <taxon>Halobacteriales</taxon>
        <taxon>Haloferacaceae</taxon>
        <taxon>Candidatus Halobonum</taxon>
    </lineage>
</organism>
<evidence type="ECO:0000256" key="1">
    <source>
        <dbReference type="SAM" id="Phobius"/>
    </source>
</evidence>